<proteinExistence type="predicted"/>
<name>A0A8K0R1F9_9PLEO</name>
<comment type="caution">
    <text evidence="1">The sequence shown here is derived from an EMBL/GenBank/DDBJ whole genome shotgun (WGS) entry which is preliminary data.</text>
</comment>
<sequence>MEGVYCARGLALKSHSVSAGLASVVSLQVRLAQPISTLDARSETANGEVSEQPWALNPRDGMGLPWPGAAAGIKLRRFLSLRIAGGSQPHLNRSCCPERALAVNFIHISRQPAFVRCDVISRLLPTNLGWICIQSLARSAVFPFLARRTSCLLLFCSTTHGIVIAALQR</sequence>
<dbReference type="Proteomes" id="UP000813461">
    <property type="component" value="Unassembled WGS sequence"/>
</dbReference>
<dbReference type="AlphaFoldDB" id="A0A8K0R1F9"/>
<organism evidence="1 2">
    <name type="scientific">Paraphoma chrysanthemicola</name>
    <dbReference type="NCBI Taxonomy" id="798071"/>
    <lineage>
        <taxon>Eukaryota</taxon>
        <taxon>Fungi</taxon>
        <taxon>Dikarya</taxon>
        <taxon>Ascomycota</taxon>
        <taxon>Pezizomycotina</taxon>
        <taxon>Dothideomycetes</taxon>
        <taxon>Pleosporomycetidae</taxon>
        <taxon>Pleosporales</taxon>
        <taxon>Pleosporineae</taxon>
        <taxon>Phaeosphaeriaceae</taxon>
        <taxon>Paraphoma</taxon>
    </lineage>
</organism>
<keyword evidence="2" id="KW-1185">Reference proteome</keyword>
<accession>A0A8K0R1F9</accession>
<evidence type="ECO:0000313" key="2">
    <source>
        <dbReference type="Proteomes" id="UP000813461"/>
    </source>
</evidence>
<dbReference type="EMBL" id="JAGMVJ010000015">
    <property type="protein sequence ID" value="KAH7081085.1"/>
    <property type="molecule type" value="Genomic_DNA"/>
</dbReference>
<reference evidence="1" key="1">
    <citation type="journal article" date="2021" name="Nat. Commun.">
        <title>Genetic determinants of endophytism in the Arabidopsis root mycobiome.</title>
        <authorList>
            <person name="Mesny F."/>
            <person name="Miyauchi S."/>
            <person name="Thiergart T."/>
            <person name="Pickel B."/>
            <person name="Atanasova L."/>
            <person name="Karlsson M."/>
            <person name="Huettel B."/>
            <person name="Barry K.W."/>
            <person name="Haridas S."/>
            <person name="Chen C."/>
            <person name="Bauer D."/>
            <person name="Andreopoulos W."/>
            <person name="Pangilinan J."/>
            <person name="LaButti K."/>
            <person name="Riley R."/>
            <person name="Lipzen A."/>
            <person name="Clum A."/>
            <person name="Drula E."/>
            <person name="Henrissat B."/>
            <person name="Kohler A."/>
            <person name="Grigoriev I.V."/>
            <person name="Martin F.M."/>
            <person name="Hacquard S."/>
        </authorList>
    </citation>
    <scope>NUCLEOTIDE SEQUENCE</scope>
    <source>
        <strain evidence="1">MPI-SDFR-AT-0120</strain>
    </source>
</reference>
<gene>
    <name evidence="1" type="ORF">FB567DRAFT_119793</name>
</gene>
<protein>
    <submittedName>
        <fullName evidence="1">Uncharacterized protein</fullName>
    </submittedName>
</protein>
<evidence type="ECO:0000313" key="1">
    <source>
        <dbReference type="EMBL" id="KAH7081085.1"/>
    </source>
</evidence>